<feature type="compositionally biased region" description="Polar residues" evidence="1">
    <location>
        <begin position="1"/>
        <end position="19"/>
    </location>
</feature>
<proteinExistence type="predicted"/>
<sequence>MAGSTICSKKSHQTSNNPEDLNGWKQPRMKPPDGSHGSSTCEREGPGVTFKRKRKKKHHRLQFGIWISLQIKRWTFNFFPAELS</sequence>
<evidence type="ECO:0000256" key="1">
    <source>
        <dbReference type="SAM" id="MobiDB-lite"/>
    </source>
</evidence>
<organism evidence="2 3">
    <name type="scientific">Umbra pygmaea</name>
    <name type="common">Eastern mudminnow</name>
    <dbReference type="NCBI Taxonomy" id="75934"/>
    <lineage>
        <taxon>Eukaryota</taxon>
        <taxon>Metazoa</taxon>
        <taxon>Chordata</taxon>
        <taxon>Craniata</taxon>
        <taxon>Vertebrata</taxon>
        <taxon>Euteleostomi</taxon>
        <taxon>Actinopterygii</taxon>
        <taxon>Neopterygii</taxon>
        <taxon>Teleostei</taxon>
        <taxon>Protacanthopterygii</taxon>
        <taxon>Esociformes</taxon>
        <taxon>Umbridae</taxon>
        <taxon>Umbra</taxon>
    </lineage>
</organism>
<reference evidence="2 3" key="1">
    <citation type="submission" date="2024-06" db="EMBL/GenBank/DDBJ databases">
        <authorList>
            <person name="Pan Q."/>
            <person name="Wen M."/>
            <person name="Jouanno E."/>
            <person name="Zahm M."/>
            <person name="Klopp C."/>
            <person name="Cabau C."/>
            <person name="Louis A."/>
            <person name="Berthelot C."/>
            <person name="Parey E."/>
            <person name="Roest Crollius H."/>
            <person name="Montfort J."/>
            <person name="Robinson-Rechavi M."/>
            <person name="Bouchez O."/>
            <person name="Lampietro C."/>
            <person name="Lopez Roques C."/>
            <person name="Donnadieu C."/>
            <person name="Postlethwait J."/>
            <person name="Bobe J."/>
            <person name="Verreycken H."/>
            <person name="Guiguen Y."/>
        </authorList>
    </citation>
    <scope>NUCLEOTIDE SEQUENCE [LARGE SCALE GENOMIC DNA]</scope>
    <source>
        <strain evidence="2">Up_M1</strain>
        <tissue evidence="2">Testis</tissue>
    </source>
</reference>
<evidence type="ECO:0000313" key="2">
    <source>
        <dbReference type="EMBL" id="KAL0962198.1"/>
    </source>
</evidence>
<protein>
    <submittedName>
        <fullName evidence="2">Uncharacterized protein</fullName>
    </submittedName>
</protein>
<evidence type="ECO:0000313" key="3">
    <source>
        <dbReference type="Proteomes" id="UP001557470"/>
    </source>
</evidence>
<keyword evidence="3" id="KW-1185">Reference proteome</keyword>
<dbReference type="EMBL" id="JAGEUA010000011">
    <property type="protein sequence ID" value="KAL0962198.1"/>
    <property type="molecule type" value="Genomic_DNA"/>
</dbReference>
<comment type="caution">
    <text evidence="2">The sequence shown here is derived from an EMBL/GenBank/DDBJ whole genome shotgun (WGS) entry which is preliminary data.</text>
</comment>
<feature type="region of interest" description="Disordered" evidence="1">
    <location>
        <begin position="1"/>
        <end position="56"/>
    </location>
</feature>
<accession>A0ABD0W0F9</accession>
<name>A0ABD0W0F9_UMBPY</name>
<dbReference type="Proteomes" id="UP001557470">
    <property type="component" value="Unassembled WGS sequence"/>
</dbReference>
<gene>
    <name evidence="2" type="ORF">UPYG_G00337010</name>
</gene>
<dbReference type="AlphaFoldDB" id="A0ABD0W0F9"/>